<feature type="coiled-coil region" evidence="11">
    <location>
        <begin position="1332"/>
        <end position="1476"/>
    </location>
</feature>
<keyword evidence="8 10" id="KW-0505">Motor protein</keyword>
<evidence type="ECO:0000256" key="2">
    <source>
        <dbReference type="ARBA" id="ARBA00022490"/>
    </source>
</evidence>
<gene>
    <name evidence="14" type="primary">Kif20b</name>
    <name evidence="14" type="ORF">ARAGUA_R03109</name>
</gene>
<organism evidence="14 15">
    <name type="scientific">Aramus guarauna</name>
    <name type="common">Limpkin</name>
    <name type="synonym">Scolopax guarauna</name>
    <dbReference type="NCBI Taxonomy" id="54356"/>
    <lineage>
        <taxon>Eukaryota</taxon>
        <taxon>Metazoa</taxon>
        <taxon>Chordata</taxon>
        <taxon>Craniata</taxon>
        <taxon>Vertebrata</taxon>
        <taxon>Euteleostomi</taxon>
        <taxon>Archelosauria</taxon>
        <taxon>Archosauria</taxon>
        <taxon>Dinosauria</taxon>
        <taxon>Saurischia</taxon>
        <taxon>Theropoda</taxon>
        <taxon>Coelurosauria</taxon>
        <taxon>Aves</taxon>
        <taxon>Neognathae</taxon>
        <taxon>Neoaves</taxon>
        <taxon>Gruiformes</taxon>
        <taxon>Aramidae</taxon>
        <taxon>Aramus</taxon>
    </lineage>
</organism>
<dbReference type="GO" id="GO:0005634">
    <property type="term" value="C:nucleus"/>
    <property type="evidence" value="ECO:0007669"/>
    <property type="project" value="TreeGrafter"/>
</dbReference>
<dbReference type="GO" id="GO:0090307">
    <property type="term" value="P:mitotic spindle assembly"/>
    <property type="evidence" value="ECO:0007669"/>
    <property type="project" value="TreeGrafter"/>
</dbReference>
<dbReference type="GO" id="GO:0008574">
    <property type="term" value="F:plus-end-directed microtubule motor activity"/>
    <property type="evidence" value="ECO:0007669"/>
    <property type="project" value="TreeGrafter"/>
</dbReference>
<comment type="caution">
    <text evidence="14">The sequence shown here is derived from an EMBL/GenBank/DDBJ whole genome shotgun (WGS) entry which is preliminary data.</text>
</comment>
<evidence type="ECO:0000256" key="3">
    <source>
        <dbReference type="ARBA" id="ARBA00022553"/>
    </source>
</evidence>
<evidence type="ECO:0000313" key="15">
    <source>
        <dbReference type="Proteomes" id="UP000567570"/>
    </source>
</evidence>
<evidence type="ECO:0000256" key="8">
    <source>
        <dbReference type="ARBA" id="ARBA00023175"/>
    </source>
</evidence>
<dbReference type="GO" id="GO:0007018">
    <property type="term" value="P:microtubule-based movement"/>
    <property type="evidence" value="ECO:0007669"/>
    <property type="project" value="InterPro"/>
</dbReference>
<accession>A0A7L1SV39</accession>
<dbReference type="PANTHER" id="PTHR47970:SF29">
    <property type="entry name" value="KINESIN FAMILY MEMBER 20B"/>
    <property type="match status" value="1"/>
</dbReference>
<feature type="non-terminal residue" evidence="14">
    <location>
        <position position="1751"/>
    </location>
</feature>
<reference evidence="14 15" key="1">
    <citation type="submission" date="2019-09" db="EMBL/GenBank/DDBJ databases">
        <title>Bird 10,000 Genomes (B10K) Project - Family phase.</title>
        <authorList>
            <person name="Zhang G."/>
        </authorList>
    </citation>
    <scope>NUCLEOTIDE SEQUENCE [LARGE SCALE GENOMIC DNA]</scope>
    <source>
        <strain evidence="14">B10K-DU-002-11</strain>
        <tissue evidence="14">Muscle</tissue>
    </source>
</reference>
<keyword evidence="4" id="KW-0493">Microtubule</keyword>
<dbReference type="GO" id="GO:0005876">
    <property type="term" value="C:spindle microtubule"/>
    <property type="evidence" value="ECO:0007669"/>
    <property type="project" value="TreeGrafter"/>
</dbReference>
<keyword evidence="7 11" id="KW-0175">Coiled coil</keyword>
<dbReference type="InterPro" id="IPR019821">
    <property type="entry name" value="Kinesin_motor_CS"/>
</dbReference>
<protein>
    <submittedName>
        <fullName evidence="14">KI20B protein</fullName>
    </submittedName>
</protein>
<dbReference type="Gene3D" id="1.10.287.1490">
    <property type="match status" value="1"/>
</dbReference>
<feature type="coiled-coil region" evidence="11">
    <location>
        <begin position="582"/>
        <end position="636"/>
    </location>
</feature>
<feature type="binding site" evidence="10">
    <location>
        <begin position="150"/>
        <end position="157"/>
    </location>
    <ligand>
        <name>ATP</name>
        <dbReference type="ChEBI" id="CHEBI:30616"/>
    </ligand>
</feature>
<dbReference type="GO" id="GO:0051231">
    <property type="term" value="P:spindle elongation"/>
    <property type="evidence" value="ECO:0007669"/>
    <property type="project" value="TreeGrafter"/>
</dbReference>
<dbReference type="SUPFAM" id="SSF52540">
    <property type="entry name" value="P-loop containing nucleoside triphosphate hydrolases"/>
    <property type="match status" value="1"/>
</dbReference>
<dbReference type="PANTHER" id="PTHR47970">
    <property type="entry name" value="KINESIN-LIKE PROTEIN KIF11"/>
    <property type="match status" value="1"/>
</dbReference>
<evidence type="ECO:0000256" key="7">
    <source>
        <dbReference type="ARBA" id="ARBA00023054"/>
    </source>
</evidence>
<evidence type="ECO:0000259" key="13">
    <source>
        <dbReference type="PROSITE" id="PS50067"/>
    </source>
</evidence>
<feature type="coiled-coil region" evidence="11">
    <location>
        <begin position="723"/>
        <end position="750"/>
    </location>
</feature>
<dbReference type="GO" id="GO:0008017">
    <property type="term" value="F:microtubule binding"/>
    <property type="evidence" value="ECO:0007669"/>
    <property type="project" value="InterPro"/>
</dbReference>
<evidence type="ECO:0000256" key="10">
    <source>
        <dbReference type="PROSITE-ProRule" id="PRU00283"/>
    </source>
</evidence>
<dbReference type="GO" id="GO:0005524">
    <property type="term" value="F:ATP binding"/>
    <property type="evidence" value="ECO:0007669"/>
    <property type="project" value="UniProtKB-UniRule"/>
</dbReference>
<dbReference type="SMART" id="SM00129">
    <property type="entry name" value="KISc"/>
    <property type="match status" value="1"/>
</dbReference>
<dbReference type="EMBL" id="VXBL01003649">
    <property type="protein sequence ID" value="NXO52160.1"/>
    <property type="molecule type" value="Genomic_DNA"/>
</dbReference>
<comment type="subcellular location">
    <subcellularLocation>
        <location evidence="1">Cytoplasm</location>
        <location evidence="1">Cytoskeleton</location>
        <location evidence="1">Spindle</location>
    </subcellularLocation>
</comment>
<evidence type="ECO:0000256" key="5">
    <source>
        <dbReference type="ARBA" id="ARBA00022741"/>
    </source>
</evidence>
<dbReference type="CDD" id="cd21786">
    <property type="entry name" value="RBD_KIF20B"/>
    <property type="match status" value="1"/>
</dbReference>
<feature type="coiled-coil region" evidence="11">
    <location>
        <begin position="1009"/>
        <end position="1307"/>
    </location>
</feature>
<evidence type="ECO:0000256" key="11">
    <source>
        <dbReference type="SAM" id="Coils"/>
    </source>
</evidence>
<dbReference type="InterPro" id="IPR036961">
    <property type="entry name" value="Kinesin_motor_dom_sf"/>
</dbReference>
<feature type="domain" description="Kinesin motor" evidence="13">
    <location>
        <begin position="56"/>
        <end position="485"/>
    </location>
</feature>
<feature type="compositionally biased region" description="Basic and acidic residues" evidence="12">
    <location>
        <begin position="1597"/>
        <end position="1606"/>
    </location>
</feature>
<dbReference type="PROSITE" id="PS50067">
    <property type="entry name" value="KINESIN_MOTOR_2"/>
    <property type="match status" value="1"/>
</dbReference>
<feature type="compositionally biased region" description="Basic and acidic residues" evidence="12">
    <location>
        <begin position="1692"/>
        <end position="1704"/>
    </location>
</feature>
<name>A0A7L1SV39_ARAGA</name>
<feature type="coiled-coil region" evidence="11">
    <location>
        <begin position="815"/>
        <end position="919"/>
    </location>
</feature>
<keyword evidence="15" id="KW-1185">Reference proteome</keyword>
<dbReference type="GO" id="GO:0072686">
    <property type="term" value="C:mitotic spindle"/>
    <property type="evidence" value="ECO:0007669"/>
    <property type="project" value="TreeGrafter"/>
</dbReference>
<feature type="region of interest" description="Disordered" evidence="12">
    <location>
        <begin position="1568"/>
        <end position="1614"/>
    </location>
</feature>
<feature type="region of interest" description="Disordered" evidence="12">
    <location>
        <begin position="1637"/>
        <end position="1662"/>
    </location>
</feature>
<dbReference type="PRINTS" id="PR00380">
    <property type="entry name" value="KINESINHEAVY"/>
</dbReference>
<keyword evidence="3" id="KW-0597">Phosphoprotein</keyword>
<sequence>MEPTLDNDKFFRPSYVTSVELPQRTGPVSVEDIKADLSAEFSLVSSSSDTSQSKGHIQVCLRIRPFTSLERENESQDCISLEDSTSIILKPPKNSLSRLSEKTAGQMIQKFTFSRVFGPETTQEEFFEGTMKQPVQDFLNGYNRLIFTYGVTNAGKTYTFQGTEDDVGILPRTMDMLFKSIEGKLYTAMDLKPHRCRDYIKLTKDQVREETAIKNSILRLTKENTALIRFSFINFFNEIHFTRPILTCNILYLTDLEEFLKDSEQSSTTVKNYMKFSVWVSFFEIYNECFYDLLIPISNDKKRKTLRLAQDIKGCSYVKDLQWVQISDSKEAFRLLKLGLKHQSIASTKLNTCSSRSHSIFTVKILKIEDSEAPRVTRVSELSMCDLAGSERCTKTRNEGDRLKESGNINTSLLILGKCINALKNCQQSKLQQHIPFRESKLTHFFQGFFSGKGKVYMIVNISQCPSAYDETLNVLKFSAIAQKVLVTDASILAQDQSFGQKSARDSSLLGDAKMPIPRKTATILWDRSLEDVIEDDDYEMEEQHNASREEAALKYEEKVLIKKEEYMVCAQATLGISVVLIEELKNKLIAEKKNKLLLELKIREEVTQEFTQYFAEQEIDFNECLSRERERLEEDSERRLEIFKELVNGYIENTDEEDELKDHPCRPGTYIDLEGIIDSLQNDVIDIKKQAEAAHRYIVSLEDPQEAISWLEKQLGNITTALTKTKEELTKKTNELLKTEQELSQKTKEKNSNEVIESRQFKDCEETILEVGRKRCFENKPTVEEEPPTKKGTISTITQQGVFQKNLITIREQKQKVVKQILALKERIEALEGQLAALEEQYRREKNKKEEFSGQITNLHLKLSASEERASGLSEELQQCRADYQEIVSELDKQKTINREQKEKIIQLNNEVEGAKQNIIDKVLQIKTVQSKVDELYKCHLESYAMDIDLINLKDSLDSQKDEPESTQMSPVCVQSQTAATADLRWESSFHCSVESIWEECKNIVKASSQKSQQIQELLQQVEDLKKRLDDTENYNNQLQIKLNETANQDCQSIKETDLMNQLQEQIQKTQDFEKQAAENHRVIAQFEKEAASYKGKIRELECLLEAFRAKDDSITKLEEVVKEKESIISNLETNTVALQEKCANSDKKMKELNDQEANLKEEVVQLMNSLENMKRSLQEKEKNENEQIQTIELLRKDLSESSTLVQSLKMDLQRKEEEYTDLKEKFSDAKKQIQQVQKEVCIMRSEEKTLRNTVNELQKTKHQFSEELEIKQRTILQLKKEQLNNEKLEEISRQYEKACKDLCAKEKIIEDMRMTLEEQEQTQIAQDQVLEAKLEETNRLVLELEAWKQKYRELNNQGSSDWQQKMNKNEEKNINENEDLIKLQKELKENEAKYQTDRKKWLEEKTGLVSQVKEAENQRNREMRKFAEDRERYVKQQAEIERLAAQLVEKDNDLQKWREERDKLVEALEVQLKTLASNTTQKDKEIAELKQAALKDSEKEFEQRINCGSLQSLAEVPLPEEGQDKIVQSVNKEHHSDIVLDSSEVSTENGKASRFPKPEMEIQFTPLQPNKIEVKHQGSTLPVTVKMLKPRKKRKSEEMDEKNAKLAVTNSPSTSNKKMVWVCSGFEASTTQSFRKEYSLRQQESTSSKKSAKKKDGTLQKIGDFFQSSPTIIHSKAKKLIATISSPKSAEPESIKENDLKPKRANRKLYSSDISSPLDIPASSIFIEQREKESDHLIIKRRLRSKPAK</sequence>
<evidence type="ECO:0000256" key="4">
    <source>
        <dbReference type="ARBA" id="ARBA00022701"/>
    </source>
</evidence>
<keyword evidence="6 10" id="KW-0067">ATP-binding</keyword>
<keyword evidence="2" id="KW-0963">Cytoplasm</keyword>
<dbReference type="Proteomes" id="UP000567570">
    <property type="component" value="Unassembled WGS sequence"/>
</dbReference>
<dbReference type="InterPro" id="IPR001752">
    <property type="entry name" value="Kinesin_motor_dom"/>
</dbReference>
<dbReference type="InterPro" id="IPR047149">
    <property type="entry name" value="KIF11-like"/>
</dbReference>
<feature type="non-terminal residue" evidence="14">
    <location>
        <position position="1"/>
    </location>
</feature>
<evidence type="ECO:0000256" key="1">
    <source>
        <dbReference type="ARBA" id="ARBA00004186"/>
    </source>
</evidence>
<proteinExistence type="inferred from homology"/>
<keyword evidence="9" id="KW-0206">Cytoskeleton</keyword>
<dbReference type="InterPro" id="IPR027417">
    <property type="entry name" value="P-loop_NTPase"/>
</dbReference>
<dbReference type="Pfam" id="PF00225">
    <property type="entry name" value="Kinesin"/>
    <property type="match status" value="1"/>
</dbReference>
<evidence type="ECO:0000256" key="6">
    <source>
        <dbReference type="ARBA" id="ARBA00022840"/>
    </source>
</evidence>
<evidence type="ECO:0000256" key="9">
    <source>
        <dbReference type="ARBA" id="ARBA00023212"/>
    </source>
</evidence>
<evidence type="ECO:0000256" key="12">
    <source>
        <dbReference type="SAM" id="MobiDB-lite"/>
    </source>
</evidence>
<dbReference type="Gene3D" id="3.40.850.10">
    <property type="entry name" value="Kinesin motor domain"/>
    <property type="match status" value="2"/>
</dbReference>
<evidence type="ECO:0000313" key="14">
    <source>
        <dbReference type="EMBL" id="NXO52160.1"/>
    </source>
</evidence>
<dbReference type="PROSITE" id="PS00411">
    <property type="entry name" value="KINESIN_MOTOR_1"/>
    <property type="match status" value="1"/>
</dbReference>
<feature type="region of interest" description="Disordered" evidence="12">
    <location>
        <begin position="1685"/>
        <end position="1718"/>
    </location>
</feature>
<comment type="similarity">
    <text evidence="10">Belongs to the TRAFAC class myosin-kinesin ATPase superfamily. Kinesin family.</text>
</comment>
<keyword evidence="5 10" id="KW-0547">Nucleotide-binding</keyword>